<dbReference type="Proteomes" id="UP000095333">
    <property type="component" value="Unassembled WGS sequence"/>
</dbReference>
<accession>A0A174HDY9</accession>
<sequence length="310" mass="35782">MAEKVTDVVSGKIETTVTEQTTSEKEKFVSQTEQMKKKPLITTEDPSALYCDALNEHNINQVADGSETAIVVLVGFEEYGKSTFASSLYHCFFSKEQYCGHIMYDSETYSGFERRLLVRSMKKTDPHLKNKRTIKGEDPLLVLLLDSEKTGKYKVVISDRSGEDYSQFAGTEEEINDNQILKVADHIVFFIDCEKLMNNFAMLRYSYQNFLQELVKGNLLPKNGQIKLVFNKHDLVKDNPDYEGKRSRAEEVFKKVLGDRTFDRYEIDSTGVSDNFVSVEKLVKSFLHNEENKRRERIEILDWVKKELSD</sequence>
<dbReference type="Gene3D" id="3.40.50.300">
    <property type="entry name" value="P-loop containing nucleotide triphosphate hydrolases"/>
    <property type="match status" value="1"/>
</dbReference>
<dbReference type="SUPFAM" id="SSF52540">
    <property type="entry name" value="P-loop containing nucleoside triphosphate hydrolases"/>
    <property type="match status" value="1"/>
</dbReference>
<reference evidence="2 4" key="1">
    <citation type="submission" date="2015-09" db="EMBL/GenBank/DDBJ databases">
        <authorList>
            <consortium name="Pathogen Informatics"/>
        </authorList>
    </citation>
    <scope>NUCLEOTIDE SEQUENCE [LARGE SCALE GENOMIC DNA]</scope>
    <source>
        <strain evidence="2 4">2789STDY5834842</strain>
    </source>
</reference>
<dbReference type="InterPro" id="IPR045528">
    <property type="entry name" value="DO-GTPase2"/>
</dbReference>
<evidence type="ECO:0000313" key="2">
    <source>
        <dbReference type="EMBL" id="CUO71125.1"/>
    </source>
</evidence>
<dbReference type="Proteomes" id="UP000736888">
    <property type="component" value="Unassembled WGS sequence"/>
</dbReference>
<evidence type="ECO:0000259" key="1">
    <source>
        <dbReference type="Pfam" id="PF19993"/>
    </source>
</evidence>
<evidence type="ECO:0000313" key="4">
    <source>
        <dbReference type="Proteomes" id="UP000095333"/>
    </source>
</evidence>
<organism evidence="2 4">
    <name type="scientific">Phocaeicola vulgatus</name>
    <name type="common">Bacteroides vulgatus</name>
    <dbReference type="NCBI Taxonomy" id="821"/>
    <lineage>
        <taxon>Bacteria</taxon>
        <taxon>Pseudomonadati</taxon>
        <taxon>Bacteroidota</taxon>
        <taxon>Bacteroidia</taxon>
        <taxon>Bacteroidales</taxon>
        <taxon>Bacteroidaceae</taxon>
        <taxon>Phocaeicola</taxon>
    </lineage>
</organism>
<dbReference type="InterPro" id="IPR027417">
    <property type="entry name" value="P-loop_NTPase"/>
</dbReference>
<dbReference type="GeneID" id="75111596"/>
<evidence type="ECO:0000313" key="3">
    <source>
        <dbReference type="EMBL" id="MBU9137650.1"/>
    </source>
</evidence>
<gene>
    <name evidence="2" type="ORF">ERS852457_02589</name>
    <name evidence="3" type="ORF">KTG10_02600</name>
</gene>
<dbReference type="Pfam" id="PF19993">
    <property type="entry name" value="DO-GTPase2"/>
    <property type="match status" value="1"/>
</dbReference>
<feature type="domain" description="Double-GTPase 2" evidence="1">
    <location>
        <begin position="70"/>
        <end position="272"/>
    </location>
</feature>
<dbReference type="AlphaFoldDB" id="A0A174HDY9"/>
<dbReference type="EMBL" id="JAHPYS010000003">
    <property type="protein sequence ID" value="MBU9137650.1"/>
    <property type="molecule type" value="Genomic_DNA"/>
</dbReference>
<proteinExistence type="predicted"/>
<dbReference type="EMBL" id="CYZI01000015">
    <property type="protein sequence ID" value="CUO71125.1"/>
    <property type="molecule type" value="Genomic_DNA"/>
</dbReference>
<protein>
    <recommendedName>
        <fullName evidence="1">Double-GTPase 2 domain-containing protein</fullName>
    </recommendedName>
</protein>
<dbReference type="RefSeq" id="WP_005682842.1">
    <property type="nucleotide sequence ID" value="NZ_CYZI01000015.1"/>
</dbReference>
<reference evidence="3" key="2">
    <citation type="submission" date="2021-06" db="EMBL/GenBank/DDBJ databases">
        <title>Collection of gut derived symbiotic bacterial strains cultured from healthy donors.</title>
        <authorList>
            <person name="Lin H."/>
            <person name="Littmann E."/>
            <person name="Pamer E.G."/>
        </authorList>
    </citation>
    <scope>NUCLEOTIDE SEQUENCE</scope>
    <source>
        <strain evidence="3">MSK.6.33</strain>
    </source>
</reference>
<name>A0A174HDY9_PHOVU</name>